<comment type="caution">
    <text evidence="2">The sequence shown here is derived from an EMBL/GenBank/DDBJ whole genome shotgun (WGS) entry which is preliminary data.</text>
</comment>
<feature type="region of interest" description="Disordered" evidence="1">
    <location>
        <begin position="1"/>
        <end position="62"/>
    </location>
</feature>
<name>A0AAN7M1E4_TRANT</name>
<evidence type="ECO:0000313" key="2">
    <source>
        <dbReference type="EMBL" id="KAK4797216.1"/>
    </source>
</evidence>
<protein>
    <submittedName>
        <fullName evidence="2">Uncharacterized protein</fullName>
    </submittedName>
</protein>
<organism evidence="2 3">
    <name type="scientific">Trapa natans</name>
    <name type="common">Water chestnut</name>
    <dbReference type="NCBI Taxonomy" id="22666"/>
    <lineage>
        <taxon>Eukaryota</taxon>
        <taxon>Viridiplantae</taxon>
        <taxon>Streptophyta</taxon>
        <taxon>Embryophyta</taxon>
        <taxon>Tracheophyta</taxon>
        <taxon>Spermatophyta</taxon>
        <taxon>Magnoliopsida</taxon>
        <taxon>eudicotyledons</taxon>
        <taxon>Gunneridae</taxon>
        <taxon>Pentapetalae</taxon>
        <taxon>rosids</taxon>
        <taxon>malvids</taxon>
        <taxon>Myrtales</taxon>
        <taxon>Lythraceae</taxon>
        <taxon>Trapa</taxon>
    </lineage>
</organism>
<accession>A0AAN7M1E4</accession>
<reference evidence="2 3" key="1">
    <citation type="journal article" date="2023" name="Hortic Res">
        <title>Pangenome of water caltrop reveals structural variations and asymmetric subgenome divergence after allopolyploidization.</title>
        <authorList>
            <person name="Zhang X."/>
            <person name="Chen Y."/>
            <person name="Wang L."/>
            <person name="Yuan Y."/>
            <person name="Fang M."/>
            <person name="Shi L."/>
            <person name="Lu R."/>
            <person name="Comes H.P."/>
            <person name="Ma Y."/>
            <person name="Chen Y."/>
            <person name="Huang G."/>
            <person name="Zhou Y."/>
            <person name="Zheng Z."/>
            <person name="Qiu Y."/>
        </authorList>
    </citation>
    <scope>NUCLEOTIDE SEQUENCE [LARGE SCALE GENOMIC DNA]</scope>
    <source>
        <strain evidence="2">F231</strain>
    </source>
</reference>
<evidence type="ECO:0000256" key="1">
    <source>
        <dbReference type="SAM" id="MobiDB-lite"/>
    </source>
</evidence>
<gene>
    <name evidence="2" type="ORF">SAY86_029542</name>
</gene>
<dbReference type="Proteomes" id="UP001346149">
    <property type="component" value="Unassembled WGS sequence"/>
</dbReference>
<dbReference type="EMBL" id="JAXQNO010000006">
    <property type="protein sequence ID" value="KAK4797216.1"/>
    <property type="molecule type" value="Genomic_DNA"/>
</dbReference>
<dbReference type="AlphaFoldDB" id="A0AAN7M1E4"/>
<keyword evidence="3" id="KW-1185">Reference proteome</keyword>
<proteinExistence type="predicted"/>
<evidence type="ECO:0000313" key="3">
    <source>
        <dbReference type="Proteomes" id="UP001346149"/>
    </source>
</evidence>
<sequence>MEGVKIIKTRKNTNEIQTDKMGKNEAWSQPEYDPAVGRSAIGSDGRLQRKQRRSKIAEAGRERERGGDRLQYKLKEGCVLEVDPNAIKRSCFHGAFTAAVAILTISSLQSNQGIVIHLEQIDFFLDFLFCISVDTIRQRSRGKSKCYGSASVGCCEVRRRQASVFTQGRPVAGAAGE</sequence>